<keyword evidence="4" id="KW-1185">Reference proteome</keyword>
<protein>
    <recommendedName>
        <fullName evidence="5">WD40 repeat domain-containing protein</fullName>
    </recommendedName>
</protein>
<keyword evidence="2" id="KW-0812">Transmembrane</keyword>
<feature type="compositionally biased region" description="Pro residues" evidence="1">
    <location>
        <begin position="16"/>
        <end position="28"/>
    </location>
</feature>
<name>A0ABW2CFQ1_9ACTN</name>
<dbReference type="RefSeq" id="WP_160820780.1">
    <property type="nucleotide sequence ID" value="NZ_JBHSXE010000001.1"/>
</dbReference>
<feature type="compositionally biased region" description="Low complexity" evidence="1">
    <location>
        <begin position="29"/>
        <end position="46"/>
    </location>
</feature>
<evidence type="ECO:0008006" key="5">
    <source>
        <dbReference type="Google" id="ProtNLM"/>
    </source>
</evidence>
<evidence type="ECO:0000313" key="4">
    <source>
        <dbReference type="Proteomes" id="UP001596380"/>
    </source>
</evidence>
<accession>A0ABW2CFQ1</accession>
<keyword evidence="2" id="KW-1133">Transmembrane helix</keyword>
<evidence type="ECO:0000256" key="2">
    <source>
        <dbReference type="SAM" id="Phobius"/>
    </source>
</evidence>
<evidence type="ECO:0000313" key="3">
    <source>
        <dbReference type="EMBL" id="MFC6880653.1"/>
    </source>
</evidence>
<sequence>MDDLERRVAEGLSRPAPDPGRPPEPGSPPEGLGRPPEGLGRLPEGLGRRIVAGTAARRRRRRATAAAVGCAVVAAAFPMVLGFPADGNGRGPASVSASRDGNGAGAAGPAPNGPAVVPRVLPNGDRFRAVALGRDGSVLGTAESVDDEGTVTPRRGVWLAGADGSAPARIHDTSEETLPYLWTMANGATARIWPDGETLTCLPASGNKPAHPLGEGWDGREPFYAERDLIVWWDAGEDALSVAAGCDGPVRTLPVEGTLEAFADPYAYVRAGRTMRQVDVRSGASVAIPLPAVDDPSAGFAAGPGALAWADGDTLTVQRLGPGGDRRVLHDLPYGRDDEYIGRITIGDGVVVYSASHQDRDTGAAMVYDLRTGRRSPLPGEALAVGDRLLWRDGDTYRLTR</sequence>
<dbReference type="Proteomes" id="UP001596380">
    <property type="component" value="Unassembled WGS sequence"/>
</dbReference>
<comment type="caution">
    <text evidence="3">The sequence shown here is derived from an EMBL/GenBank/DDBJ whole genome shotgun (WGS) entry which is preliminary data.</text>
</comment>
<reference evidence="4" key="1">
    <citation type="journal article" date="2019" name="Int. J. Syst. Evol. Microbiol.">
        <title>The Global Catalogue of Microorganisms (GCM) 10K type strain sequencing project: providing services to taxonomists for standard genome sequencing and annotation.</title>
        <authorList>
            <consortium name="The Broad Institute Genomics Platform"/>
            <consortium name="The Broad Institute Genome Sequencing Center for Infectious Disease"/>
            <person name="Wu L."/>
            <person name="Ma J."/>
        </authorList>
    </citation>
    <scope>NUCLEOTIDE SEQUENCE [LARGE SCALE GENOMIC DNA]</scope>
    <source>
        <strain evidence="4">JCM 3369</strain>
    </source>
</reference>
<gene>
    <name evidence="3" type="ORF">ACFQKB_12875</name>
</gene>
<feature type="region of interest" description="Disordered" evidence="1">
    <location>
        <begin position="1"/>
        <end position="46"/>
    </location>
</feature>
<proteinExistence type="predicted"/>
<feature type="region of interest" description="Disordered" evidence="1">
    <location>
        <begin position="89"/>
        <end position="115"/>
    </location>
</feature>
<feature type="transmembrane region" description="Helical" evidence="2">
    <location>
        <begin position="65"/>
        <end position="85"/>
    </location>
</feature>
<dbReference type="EMBL" id="JBHSXS010000005">
    <property type="protein sequence ID" value="MFC6880653.1"/>
    <property type="molecule type" value="Genomic_DNA"/>
</dbReference>
<organism evidence="3 4">
    <name type="scientific">Actinomadura yumaensis</name>
    <dbReference type="NCBI Taxonomy" id="111807"/>
    <lineage>
        <taxon>Bacteria</taxon>
        <taxon>Bacillati</taxon>
        <taxon>Actinomycetota</taxon>
        <taxon>Actinomycetes</taxon>
        <taxon>Streptosporangiales</taxon>
        <taxon>Thermomonosporaceae</taxon>
        <taxon>Actinomadura</taxon>
    </lineage>
</organism>
<keyword evidence="2" id="KW-0472">Membrane</keyword>
<evidence type="ECO:0000256" key="1">
    <source>
        <dbReference type="SAM" id="MobiDB-lite"/>
    </source>
</evidence>